<reference evidence="1" key="2">
    <citation type="submission" date="2022-10" db="EMBL/GenBank/DDBJ databases">
        <authorList>
            <person name="Ngo T.-E."/>
        </authorList>
    </citation>
    <scope>NUCLEOTIDE SEQUENCE</scope>
    <source>
        <strain evidence="1">JHB</strain>
    </source>
</reference>
<dbReference type="AlphaFoldDB" id="A0A9Q9UVC1"/>
<organism evidence="1">
    <name type="scientific">Moorena producens (strain JHB)</name>
    <dbReference type="NCBI Taxonomy" id="1454205"/>
    <lineage>
        <taxon>Bacteria</taxon>
        <taxon>Bacillati</taxon>
        <taxon>Cyanobacteriota</taxon>
        <taxon>Cyanophyceae</taxon>
        <taxon>Coleofasciculales</taxon>
        <taxon>Coleofasciculaceae</taxon>
        <taxon>Moorena</taxon>
    </lineage>
</organism>
<sequence length="52" mass="5859">MSRPLAYGHATRTTTESKMSCLTATNNIVLKRFELGKHSNVRTRIRLNGLVN</sequence>
<dbReference type="EMBL" id="CP017708">
    <property type="protein sequence ID" value="WAN68674.1"/>
    <property type="molecule type" value="Genomic_DNA"/>
</dbReference>
<gene>
    <name evidence="1" type="ORF">BJP36_40615</name>
</gene>
<protein>
    <submittedName>
        <fullName evidence="1">Uncharacterized protein</fullName>
    </submittedName>
</protein>
<evidence type="ECO:0000313" key="1">
    <source>
        <dbReference type="EMBL" id="WAN68674.1"/>
    </source>
</evidence>
<proteinExistence type="predicted"/>
<name>A0A9Q9UVC1_MOOP1</name>
<dbReference type="Proteomes" id="UP000176944">
    <property type="component" value="Chromosome"/>
</dbReference>
<reference evidence="1" key="1">
    <citation type="journal article" date="2017" name="Proc. Natl. Acad. Sci. U.S.A.">
        <title>Comparative genomics uncovers the prolific and distinctive metabolic potential of the cyanobacterial genus Moorea.</title>
        <authorList>
            <person name="Leao T."/>
            <person name="Castelao G."/>
            <person name="Korobeynikov A."/>
            <person name="Monroe E.A."/>
            <person name="Podell S."/>
            <person name="Glukhov E."/>
            <person name="Allen E.E."/>
            <person name="Gerwick W.H."/>
            <person name="Gerwick L."/>
        </authorList>
    </citation>
    <scope>NUCLEOTIDE SEQUENCE</scope>
    <source>
        <strain evidence="1">JHB</strain>
    </source>
</reference>
<accession>A0A9Q9UVC1</accession>